<accession>E4ZX34</accession>
<protein>
    <submittedName>
        <fullName evidence="2">Uncharacterized protein</fullName>
    </submittedName>
</protein>
<proteinExistence type="predicted"/>
<organism evidence="3">
    <name type="scientific">Leptosphaeria maculans (strain JN3 / isolate v23.1.3 / race Av1-4-5-6-7-8)</name>
    <name type="common">Blackleg fungus</name>
    <name type="synonym">Phoma lingam</name>
    <dbReference type="NCBI Taxonomy" id="985895"/>
    <lineage>
        <taxon>Eukaryota</taxon>
        <taxon>Fungi</taxon>
        <taxon>Dikarya</taxon>
        <taxon>Ascomycota</taxon>
        <taxon>Pezizomycotina</taxon>
        <taxon>Dothideomycetes</taxon>
        <taxon>Pleosporomycetidae</taxon>
        <taxon>Pleosporales</taxon>
        <taxon>Pleosporineae</taxon>
        <taxon>Leptosphaeriaceae</taxon>
        <taxon>Plenodomus</taxon>
        <taxon>Plenodomus lingam/Leptosphaeria maculans species complex</taxon>
    </lineage>
</organism>
<dbReference type="RefSeq" id="XP_003838723.1">
    <property type="nucleotide sequence ID" value="XM_003838675.1"/>
</dbReference>
<dbReference type="eggNOG" id="ENOG502SCHT">
    <property type="taxonomic scope" value="Eukaryota"/>
</dbReference>
<dbReference type="GeneID" id="13281578"/>
<evidence type="ECO:0000256" key="1">
    <source>
        <dbReference type="SAM" id="MobiDB-lite"/>
    </source>
</evidence>
<gene>
    <name evidence="2" type="ORF">LEMA_P023960.1</name>
</gene>
<dbReference type="Gene3D" id="1.10.20.10">
    <property type="entry name" value="Histone, subunit A"/>
    <property type="match status" value="1"/>
</dbReference>
<feature type="compositionally biased region" description="Acidic residues" evidence="1">
    <location>
        <begin position="96"/>
        <end position="116"/>
    </location>
</feature>
<dbReference type="GO" id="GO:0046982">
    <property type="term" value="F:protein heterodimerization activity"/>
    <property type="evidence" value="ECO:0007669"/>
    <property type="project" value="InterPro"/>
</dbReference>
<feature type="compositionally biased region" description="Basic and acidic residues" evidence="1">
    <location>
        <begin position="290"/>
        <end position="311"/>
    </location>
</feature>
<keyword evidence="3" id="KW-1185">Reference proteome</keyword>
<sequence length="731" mass="82509">MMEPPAKRLRILQSVEVDEENEDYINAKKAQEKRLKSRMESIFAKYENMHESNSDIIDMKKNRVVVDRGHLRRLQRQVARKETSILDILGYSATKEDDELPDEQDTDSREESEDELAPTQRPKAAKAEDGNRPGTVQPQQNPVLANLQPSPQHTPYTPGPASNLLQYVQFPKTPAGQQAQNAFYTTLTQTINQAVQQAVAPLFSGILSNNTNLPGSAAQAPPPAYATPSLRADVVAPATDPKWSFPPLPVISPRPHLTQPMPLADPDKETESNIGSKKMEKTGIRTRHTKNSERRQDGDRPSIIHQHEPHAVDAPCRIPARRILRVEIKRRRGSVSTMHTKHCEPRQIEDELSTIEQRESHAIAAPCVTPSRRSRRVEIRREVSKYQFSEEDDVYISTKVMEGCSWAKIRNDRKKWRKWPLYSLEQHWNELKQRNSHLQVDLQGPILDKSQEPPSLLHHLPTPTSSRHGDHLEESIETCTPRESNQISSSNAYDNEELELLSIAGDSHPDMPAMCDDGELLPDVVLPSIETPLEPTEEDEIQQDLQKSPTIEPPRIMENQNIASARKEMDQRHSSNPQQSTPDPTSNPRYTHSHANTTNSTPSQPVNTFQRQTTRRRSTSINLVGDDDELLAPATPHIKRESSTPLPLSFLYSSPAPNTRPAINSSISASTSKIIDQKAFRKQIKQSWTKMGTPRRKSGGKVLAKRKSYPVLARKRAWDDGEEGSEDELAM</sequence>
<dbReference type="EMBL" id="FP929127">
    <property type="protein sequence ID" value="CBX95244.1"/>
    <property type="molecule type" value="Genomic_DNA"/>
</dbReference>
<dbReference type="HOGENOM" id="CLU_352721_0_0_1"/>
<feature type="region of interest" description="Disordered" evidence="1">
    <location>
        <begin position="92"/>
        <end position="163"/>
    </location>
</feature>
<feature type="compositionally biased region" description="Low complexity" evidence="1">
    <location>
        <begin position="453"/>
        <end position="466"/>
    </location>
</feature>
<dbReference type="OMA" id="KWFFPPL"/>
<feature type="compositionally biased region" description="Basic and acidic residues" evidence="1">
    <location>
        <begin position="265"/>
        <end position="283"/>
    </location>
</feature>
<evidence type="ECO:0000313" key="2">
    <source>
        <dbReference type="EMBL" id="CBX95244.1"/>
    </source>
</evidence>
<reference evidence="3" key="1">
    <citation type="journal article" date="2011" name="Nat. Commun.">
        <title>Effector diversification within compartments of the Leptosphaeria maculans genome affected by Repeat-Induced Point mutations.</title>
        <authorList>
            <person name="Rouxel T."/>
            <person name="Grandaubert J."/>
            <person name="Hane J.K."/>
            <person name="Hoede C."/>
            <person name="van de Wouw A.P."/>
            <person name="Couloux A."/>
            <person name="Dominguez V."/>
            <person name="Anthouard V."/>
            <person name="Bally P."/>
            <person name="Bourras S."/>
            <person name="Cozijnsen A.J."/>
            <person name="Ciuffetti L.M."/>
            <person name="Degrave A."/>
            <person name="Dilmaghani A."/>
            <person name="Duret L."/>
            <person name="Fudal I."/>
            <person name="Goodwin S.B."/>
            <person name="Gout L."/>
            <person name="Glaser N."/>
            <person name="Linglin J."/>
            <person name="Kema G.H.J."/>
            <person name="Lapalu N."/>
            <person name="Lawrence C.B."/>
            <person name="May K."/>
            <person name="Meyer M."/>
            <person name="Ollivier B."/>
            <person name="Poulain J."/>
            <person name="Schoch C.L."/>
            <person name="Simon A."/>
            <person name="Spatafora J.W."/>
            <person name="Stachowiak A."/>
            <person name="Turgeon B.G."/>
            <person name="Tyler B.M."/>
            <person name="Vincent D."/>
            <person name="Weissenbach J."/>
            <person name="Amselem J."/>
            <person name="Quesneville H."/>
            <person name="Oliver R.P."/>
            <person name="Wincker P."/>
            <person name="Balesdent M.-H."/>
            <person name="Howlett B.J."/>
        </authorList>
    </citation>
    <scope>NUCLEOTIDE SEQUENCE [LARGE SCALE GENOMIC DNA]</scope>
    <source>
        <strain evidence="3">JN3 / isolate v23.1.3 / race Av1-4-5-6-7-8</strain>
    </source>
</reference>
<dbReference type="OrthoDB" id="2420608at2759"/>
<dbReference type="VEuPathDB" id="FungiDB:LEMA_P023960.1"/>
<dbReference type="InterPro" id="IPR009072">
    <property type="entry name" value="Histone-fold"/>
</dbReference>
<dbReference type="InterPro" id="IPR018465">
    <property type="entry name" value="Scm3/HJURP"/>
</dbReference>
<feature type="region of interest" description="Disordered" evidence="1">
    <location>
        <begin position="535"/>
        <end position="628"/>
    </location>
</feature>
<dbReference type="AlphaFoldDB" id="E4ZX34"/>
<evidence type="ECO:0000313" key="3">
    <source>
        <dbReference type="Proteomes" id="UP000002668"/>
    </source>
</evidence>
<feature type="compositionally biased region" description="Polar residues" evidence="1">
    <location>
        <begin position="134"/>
        <end position="155"/>
    </location>
</feature>
<feature type="compositionally biased region" description="Polar residues" evidence="1">
    <location>
        <begin position="574"/>
        <end position="607"/>
    </location>
</feature>
<dbReference type="GO" id="GO:0042393">
    <property type="term" value="F:histone binding"/>
    <property type="evidence" value="ECO:0007669"/>
    <property type="project" value="InterPro"/>
</dbReference>
<dbReference type="STRING" id="985895.E4ZX34"/>
<dbReference type="InParanoid" id="E4ZX34"/>
<feature type="region of interest" description="Disordered" evidence="1">
    <location>
        <begin position="246"/>
        <end position="316"/>
    </location>
</feature>
<dbReference type="GO" id="GO:0005634">
    <property type="term" value="C:nucleus"/>
    <property type="evidence" value="ECO:0007669"/>
    <property type="project" value="InterPro"/>
</dbReference>
<feature type="region of interest" description="Disordered" evidence="1">
    <location>
        <begin position="447"/>
        <end position="473"/>
    </location>
</feature>
<dbReference type="Proteomes" id="UP000002668">
    <property type="component" value="Genome"/>
</dbReference>
<name>E4ZX34_LEPMJ</name>
<dbReference type="Pfam" id="PF10384">
    <property type="entry name" value="Scm3"/>
    <property type="match status" value="1"/>
</dbReference>